<evidence type="ECO:0000256" key="1">
    <source>
        <dbReference type="SAM" id="MobiDB-lite"/>
    </source>
</evidence>
<feature type="region of interest" description="Disordered" evidence="1">
    <location>
        <begin position="535"/>
        <end position="558"/>
    </location>
</feature>
<keyword evidence="5" id="KW-1185">Reference proteome</keyword>
<feature type="signal peptide" evidence="3">
    <location>
        <begin position="1"/>
        <end position="16"/>
    </location>
</feature>
<dbReference type="Gene3D" id="1.20.5.930">
    <property type="entry name" value="Bicelle-embedded integrin alpha(iib) transmembrane segment"/>
    <property type="match status" value="1"/>
</dbReference>
<feature type="region of interest" description="Disordered" evidence="1">
    <location>
        <begin position="445"/>
        <end position="465"/>
    </location>
</feature>
<gene>
    <name evidence="4" type="ORF">CcaverHIS019_0701460</name>
</gene>
<evidence type="ECO:0000313" key="5">
    <source>
        <dbReference type="Proteomes" id="UP001233271"/>
    </source>
</evidence>
<feature type="chain" id="PRO_5041417093" description="Mid2 domain-containing protein" evidence="3">
    <location>
        <begin position="17"/>
        <end position="571"/>
    </location>
</feature>
<organism evidence="4 5">
    <name type="scientific">Cutaneotrichosporon cavernicola</name>
    <dbReference type="NCBI Taxonomy" id="279322"/>
    <lineage>
        <taxon>Eukaryota</taxon>
        <taxon>Fungi</taxon>
        <taxon>Dikarya</taxon>
        <taxon>Basidiomycota</taxon>
        <taxon>Agaricomycotina</taxon>
        <taxon>Tremellomycetes</taxon>
        <taxon>Trichosporonales</taxon>
        <taxon>Trichosporonaceae</taxon>
        <taxon>Cutaneotrichosporon</taxon>
    </lineage>
</organism>
<reference evidence="4" key="1">
    <citation type="journal article" date="2023" name="BMC Genomics">
        <title>Chromosome-level genome assemblies of Cutaneotrichosporon spp. (Trichosporonales, Basidiomycota) reveal imbalanced evolution between nucleotide sequences and chromosome synteny.</title>
        <authorList>
            <person name="Kobayashi Y."/>
            <person name="Kayamori A."/>
            <person name="Aoki K."/>
            <person name="Shiwa Y."/>
            <person name="Matsutani M."/>
            <person name="Fujita N."/>
            <person name="Sugita T."/>
            <person name="Iwasaki W."/>
            <person name="Tanaka N."/>
            <person name="Takashima M."/>
        </authorList>
    </citation>
    <scope>NUCLEOTIDE SEQUENCE</scope>
    <source>
        <strain evidence="4">HIS019</strain>
    </source>
</reference>
<accession>A0AA48QYE0</accession>
<evidence type="ECO:0000256" key="3">
    <source>
        <dbReference type="SAM" id="SignalP"/>
    </source>
</evidence>
<dbReference type="EMBL" id="AP028218">
    <property type="protein sequence ID" value="BEI94574.1"/>
    <property type="molecule type" value="Genomic_DNA"/>
</dbReference>
<dbReference type="AlphaFoldDB" id="A0AA48QYE0"/>
<dbReference type="CDD" id="cd12087">
    <property type="entry name" value="TM_EGFR-like"/>
    <property type="match status" value="1"/>
</dbReference>
<keyword evidence="2" id="KW-1133">Transmembrane helix</keyword>
<sequence length="571" mass="59603">MLALLVGVLAATTALAASTTITLDSYAAQLDYRPDSTNRTNAGSSWNASFTGFPWSERVGGIRGGQVGTGVGYHWIRGDANPNAVVNYEFYGTGIQFYGYFGYLDTGDGSGNASDSDSGSATISIAGKRQANQQDVETTGTLGSKAISLGAFKDLPLGRYQATLRPTAGVISFTHLVVNMEVGGRADQVAQALANPHTFHPYVLNADNSLSPDPKFGIFKGDDGGAGGWGGQQSNDNRRVGTKGFRDSVEISLGVGNSFVAINGTSNINHGMVRVVLDPAPPNGDLETNVWACTTWQVLQTTLFAVGLDPDTEYKLTVSNMQDQGQQDDKLAWLDITSLTLWKVPTTAKAKANNVIGGNPGSSSSSSKQSVPLGAIIGAVVGGVVLLAAIGLAIWFFRRKKSQSKSTRAQSYHDQEYDATPFVIDREDPPAQMHPQMTHLHPHGTLSGSDLRSSMSTHHMSWSDSSSSVPGAYAGSLAGLAAGMMPPGVSSRAPAKLGPQPEPAHHLATDAGSLGIGDATPVGEMPPTFDHSWVGSTASGSVGAPEGTLTPGGSLARQSAYSDMKGNLMAL</sequence>
<evidence type="ECO:0008006" key="6">
    <source>
        <dbReference type="Google" id="ProtNLM"/>
    </source>
</evidence>
<evidence type="ECO:0000256" key="2">
    <source>
        <dbReference type="SAM" id="Phobius"/>
    </source>
</evidence>
<dbReference type="RefSeq" id="XP_060459839.1">
    <property type="nucleotide sequence ID" value="XM_060603557.1"/>
</dbReference>
<feature type="transmembrane region" description="Helical" evidence="2">
    <location>
        <begin position="373"/>
        <end position="397"/>
    </location>
</feature>
<dbReference type="GeneID" id="85498444"/>
<evidence type="ECO:0000313" key="4">
    <source>
        <dbReference type="EMBL" id="BEI94574.1"/>
    </source>
</evidence>
<keyword evidence="3" id="KW-0732">Signal</keyword>
<keyword evidence="2" id="KW-0472">Membrane</keyword>
<protein>
    <recommendedName>
        <fullName evidence="6">Mid2 domain-containing protein</fullName>
    </recommendedName>
</protein>
<feature type="compositionally biased region" description="Low complexity" evidence="1">
    <location>
        <begin position="453"/>
        <end position="465"/>
    </location>
</feature>
<dbReference type="KEGG" id="ccac:CcaHIS019_0701460"/>
<dbReference type="Proteomes" id="UP001233271">
    <property type="component" value="Chromosome 7a"/>
</dbReference>
<keyword evidence="2" id="KW-0812">Transmembrane</keyword>
<name>A0AA48QYE0_9TREE</name>
<proteinExistence type="predicted"/>